<accession>A0A936ZZR1</accession>
<dbReference type="SUPFAM" id="SSF48452">
    <property type="entry name" value="TPR-like"/>
    <property type="match status" value="1"/>
</dbReference>
<dbReference type="Proteomes" id="UP000651057">
    <property type="component" value="Unassembled WGS sequence"/>
</dbReference>
<comment type="caution">
    <text evidence="1">The sequence shown here is derived from an EMBL/GenBank/DDBJ whole genome shotgun (WGS) entry which is preliminary data.</text>
</comment>
<dbReference type="InterPro" id="IPR011990">
    <property type="entry name" value="TPR-like_helical_dom_sf"/>
</dbReference>
<evidence type="ECO:0008006" key="3">
    <source>
        <dbReference type="Google" id="ProtNLM"/>
    </source>
</evidence>
<gene>
    <name evidence="1" type="ORF">JJQ60_17615</name>
</gene>
<dbReference type="RefSeq" id="WP_201923387.1">
    <property type="nucleotide sequence ID" value="NZ_BAABAX010000002.1"/>
</dbReference>
<evidence type="ECO:0000313" key="1">
    <source>
        <dbReference type="EMBL" id="MBL0685356.1"/>
    </source>
</evidence>
<evidence type="ECO:0000313" key="2">
    <source>
        <dbReference type="Proteomes" id="UP000651057"/>
    </source>
</evidence>
<dbReference type="Gene3D" id="1.25.40.10">
    <property type="entry name" value="Tetratricopeptide repeat domain"/>
    <property type="match status" value="1"/>
</dbReference>
<protein>
    <recommendedName>
        <fullName evidence="3">Tetratricopeptide repeat protein</fullName>
    </recommendedName>
</protein>
<name>A0A936ZZR1_9FLAO</name>
<sequence length="246" mass="28403">MERTPEIFEKIERYLTNQLSPEELIDFEREVANTPELQKEIETHKALHDILNDQEAIEVKEKLIKVSKEVKKEESSFARSIFSSPLRIAATIVVLLGVGTLVWNTLDTTDELRDLYVAHYTPFPAEDNTRGEINTALQNIMDDYNKGAYDSVVTALEKNTNLVDQKELEVYLGVSYLNTNQEQKAVLQFENISANSRYYEASRWYLSLAYLKLKNTKKTTQILEEIIQYNGVYKDNAARLLRALKE</sequence>
<proteinExistence type="predicted"/>
<dbReference type="EMBL" id="JAERQJ010000008">
    <property type="protein sequence ID" value="MBL0685356.1"/>
    <property type="molecule type" value="Genomic_DNA"/>
</dbReference>
<reference evidence="1" key="1">
    <citation type="submission" date="2021-01" db="EMBL/GenBank/DDBJ databases">
        <authorList>
            <person name="Zhong Y.L."/>
        </authorList>
    </citation>
    <scope>NUCLEOTIDE SEQUENCE</scope>
    <source>
        <strain evidence="1">KCTC 23302</strain>
    </source>
</reference>
<organism evidence="1 2">
    <name type="scientific">Aquimarina mytili</name>
    <dbReference type="NCBI Taxonomy" id="874423"/>
    <lineage>
        <taxon>Bacteria</taxon>
        <taxon>Pseudomonadati</taxon>
        <taxon>Bacteroidota</taxon>
        <taxon>Flavobacteriia</taxon>
        <taxon>Flavobacteriales</taxon>
        <taxon>Flavobacteriaceae</taxon>
        <taxon>Aquimarina</taxon>
    </lineage>
</organism>
<keyword evidence="2" id="KW-1185">Reference proteome</keyword>
<dbReference type="AlphaFoldDB" id="A0A936ZZR1"/>